<keyword evidence="1" id="KW-0472">Membrane</keyword>
<dbReference type="InterPro" id="IPR055588">
    <property type="entry name" value="DUF7164"/>
</dbReference>
<feature type="domain" description="DUF7164" evidence="2">
    <location>
        <begin position="1664"/>
        <end position="1969"/>
    </location>
</feature>
<feature type="domain" description="DUF7164" evidence="2">
    <location>
        <begin position="697"/>
        <end position="998"/>
    </location>
</feature>
<accession>A0A1V9ZJ53</accession>
<name>A0A1V9ZJ53_ACHHY</name>
<protein>
    <recommendedName>
        <fullName evidence="2">DUF7164 domain-containing protein</fullName>
    </recommendedName>
</protein>
<feature type="domain" description="DUF7164" evidence="2">
    <location>
        <begin position="1348"/>
        <end position="1651"/>
    </location>
</feature>
<comment type="caution">
    <text evidence="3">The sequence shown here is derived from an EMBL/GenBank/DDBJ whole genome shotgun (WGS) entry which is preliminary data.</text>
</comment>
<feature type="transmembrane region" description="Helical" evidence="1">
    <location>
        <begin position="17"/>
        <end position="39"/>
    </location>
</feature>
<sequence length="1982" mass="220536">MPTEDRRSPAVAPPRRLGLLMCIVLLVFIAQFFALQYWFAPEESTTSGARDEKMANAQATQEPFKRAAVMYLPADRADKFLPQFRWFHLSWIEMQQYEPPLWRTDIVIFTDAPLAALTELGCSTAPRTTTNEPNKCIVVDNYMSARLKTLNYPFVDSINVATHSALELYDWVLRTDIDTFLTPAFASWKPSTMSVGYGQYAFEDYDTLNRLARIMDDLRYAPARIDNVGSTWYGPQAVVRACAALTVKTMVYLHEREFSAEEKSEAYGASGWPEWHHGVLSLYAGHIAINECTRETGVVKREDQLDFPTSSNESIFHHAHLHTWQNAERFSKFEFDRGAYDHENISALSADRVSDYALRLALESVPVAQRPDRSAPFLRAAVLFFPDDEPRFVHELRWFLRSWREMQRYEPLPWRTDVVIFTPSLHPVLAELNCTPGVRFRHDAPNRCYVHTAYTPLRDADFDYAFGDSINVAAMTVPGDYDYLLRTDIDTFLTPAFATWKPATLVVGKGEYLYTGTKTRIRLNRIRQELNLTTLNMKNVGSTWYGPAATVRDCANLTVQVMKHLHAHEFTALEKSEDYGNDGWPEWHHGVLSLYAGHIAINHCAKGVGVRKRGDMLDVRSDSPESPLQHAHIHVWQDYEPFSKLAFMDGLYANITADPATALDSIAHYAMFMALDAHKEPGIMPTPEPALAVTSVSAVAVFLPTTAASSLQAEFRTLHRSWRHVRSLQDASWRTDLVVFLPPGDVGFLAELGCKASNLRTAREDSSRCVVVPDAASARSEAFAYDMDGVHVLAAVPEGYDYILKTTPDAVLAPGLVDWAPATLATASANYVLDGQGTGPRLERVAAELSLVRAGVSNIGTTWYGPAPVVRACALRTMAVAKHLFAHEFSDEEKSPAYGARGWPQWHIGVLELYAAQIALNDCTQEHGGITKRADLLEAPSSATDAPNSHAVLHTWQDDAVFSKHAFASGQYSGVALATIVDDIERNTSAYALYMALDAHQGPGLLPTPVAPPTPDPPVDLTASFVRAAVLYLPPDMPRFVNELRWFRRSWIEMAMSEPPAWRTDIVIYTTDMTEELASLNCSTEPRMSRTEPNKCIVVPDFVSMKTERFNYGYADSLKVVAMDHNPLYDYLLRTDIDTFLTPAFATWKPAVVVVGQGGYVMDGTTTAARLEAISRKLNLTAPTLNNVGSTWYGPATVLRSCAQLTVTTMLYLHDHEFTDEEKSPEYGQQGWPNWHHGVLTMYAGHLAMNHCARDVGIAKREDMLDFPTTSLESPHEHAHLHTWQNGERFSKFAFMDGEYRRENLSALHPNESIADYAMYLALDAHAAPGLMPGGPLPTDPPRDHNATFVRAVVVHVATTGSRSLARELRTLHRSWQQVAALQPPRWRLDLVVHVPDDAAFLDALNCSTDHARTDVATEDVCVVVHAYSSLRNESFPVDVDVFGAVAGTTGPYDWLLQSAPDAILAPGLAGWKPPAMAVAAADYVLPGTSTGARLVRVARDLGLSTGNISNVGLTWYGPAAQLQGCAALAIHVAKHLYEEEFSADEKSPAYGAKGWPTWHLGVIANYAGEIALNHCARGALKRPGMLEVAASADDAPDFHAHLHTWHNDKLFNKHAFADGVYNRVDPAALDTASNTSAYALAMALEAKALARNFATVDPASITSTLTRAAVLYMPSDIQGRFVNQLRWFLRSWQTMQTFEPPHWRTDVIVFIDQPLAVFEELNCSTTPRASPAEPNSCIVVSTYRSVKTAEFDYGFADSVNVVAVDDPALDPYDLLLRTDMDTFLTPAFSTWRPRKLIVGQGMYLGSTTPYRLDIISQELGWTVGSLRNIGSTWYGPAATVRKCAKLTMEAMMYLHKHSFTDEERSDEYGIQGWPEWHYGVLTLYGGHLAINHCAGDVGVEKRPDMLDFPTASDESPFGHAHLHTWQDYERFSKFAFDDGLYADIRIESLKLLDHISDYAMYMALDSHKAPGLMPTPGPRDE</sequence>
<dbReference type="STRING" id="1202772.A0A1V9ZJ53"/>
<evidence type="ECO:0000313" key="4">
    <source>
        <dbReference type="Proteomes" id="UP000243579"/>
    </source>
</evidence>
<reference evidence="3 4" key="1">
    <citation type="journal article" date="2014" name="Genome Biol. Evol.">
        <title>The secreted proteins of Achlya hypogyna and Thraustotheca clavata identify the ancestral oomycete secretome and reveal gene acquisitions by horizontal gene transfer.</title>
        <authorList>
            <person name="Misner I."/>
            <person name="Blouin N."/>
            <person name="Leonard G."/>
            <person name="Richards T.A."/>
            <person name="Lane C.E."/>
        </authorList>
    </citation>
    <scope>NUCLEOTIDE SEQUENCE [LARGE SCALE GENOMIC DNA]</scope>
    <source>
        <strain evidence="3 4">ATCC 48635</strain>
    </source>
</reference>
<keyword evidence="1" id="KW-1133">Transmembrane helix</keyword>
<keyword evidence="4" id="KW-1185">Reference proteome</keyword>
<dbReference type="OrthoDB" id="65910at2759"/>
<dbReference type="Proteomes" id="UP000243579">
    <property type="component" value="Unassembled WGS sequence"/>
</dbReference>
<proteinExistence type="predicted"/>
<feature type="domain" description="DUF7164" evidence="2">
    <location>
        <begin position="1026"/>
        <end position="1325"/>
    </location>
</feature>
<feature type="domain" description="DUF7164" evidence="2">
    <location>
        <begin position="62"/>
        <end position="364"/>
    </location>
</feature>
<evidence type="ECO:0000313" key="3">
    <source>
        <dbReference type="EMBL" id="OQR98006.1"/>
    </source>
</evidence>
<keyword evidence="1" id="KW-0812">Transmembrane</keyword>
<dbReference type="Pfam" id="PF23741">
    <property type="entry name" value="DUF7164"/>
    <property type="match status" value="6"/>
</dbReference>
<evidence type="ECO:0000259" key="2">
    <source>
        <dbReference type="Pfam" id="PF23741"/>
    </source>
</evidence>
<dbReference type="EMBL" id="JNBR01000091">
    <property type="protein sequence ID" value="OQR98006.1"/>
    <property type="molecule type" value="Genomic_DNA"/>
</dbReference>
<gene>
    <name evidence="3" type="ORF">ACHHYP_20405</name>
</gene>
<evidence type="ECO:0000256" key="1">
    <source>
        <dbReference type="SAM" id="Phobius"/>
    </source>
</evidence>
<feature type="domain" description="DUF7164" evidence="2">
    <location>
        <begin position="378"/>
        <end position="678"/>
    </location>
</feature>
<organism evidence="3 4">
    <name type="scientific">Achlya hypogyna</name>
    <name type="common">Oomycete</name>
    <name type="synonym">Protoachlya hypogyna</name>
    <dbReference type="NCBI Taxonomy" id="1202772"/>
    <lineage>
        <taxon>Eukaryota</taxon>
        <taxon>Sar</taxon>
        <taxon>Stramenopiles</taxon>
        <taxon>Oomycota</taxon>
        <taxon>Saprolegniomycetes</taxon>
        <taxon>Saprolegniales</taxon>
        <taxon>Achlyaceae</taxon>
        <taxon>Achlya</taxon>
    </lineage>
</organism>